<name>A0A1T4LQR5_9SPIR</name>
<dbReference type="GO" id="GO:0005975">
    <property type="term" value="P:carbohydrate metabolic process"/>
    <property type="evidence" value="ECO:0007669"/>
    <property type="project" value="InterPro"/>
</dbReference>
<gene>
    <name evidence="2" type="ORF">SAMN02745152_00648</name>
</gene>
<dbReference type="InterPro" id="IPR010905">
    <property type="entry name" value="Glyco_hydro_88"/>
</dbReference>
<proteinExistence type="predicted"/>
<protein>
    <submittedName>
        <fullName evidence="2">Unsaturated rhamnogalacturonyl hydrolase</fullName>
    </submittedName>
</protein>
<dbReference type="AlphaFoldDB" id="A0A1T4LQR5"/>
<dbReference type="PANTHER" id="PTHR33886:SF8">
    <property type="entry name" value="UNSATURATED RHAMNOGALACTURONAN HYDROLASE (EUROFUNG)"/>
    <property type="match status" value="1"/>
</dbReference>
<dbReference type="GO" id="GO:0016787">
    <property type="term" value="F:hydrolase activity"/>
    <property type="evidence" value="ECO:0007669"/>
    <property type="project" value="UniProtKB-KW"/>
</dbReference>
<keyword evidence="3" id="KW-1185">Reference proteome</keyword>
<dbReference type="PANTHER" id="PTHR33886">
    <property type="entry name" value="UNSATURATED RHAMNOGALACTURONAN HYDROLASE (EUROFUNG)"/>
    <property type="match status" value="1"/>
</dbReference>
<dbReference type="GeneID" id="303366915"/>
<dbReference type="SUPFAM" id="SSF48208">
    <property type="entry name" value="Six-hairpin glycosidases"/>
    <property type="match status" value="1"/>
</dbReference>
<evidence type="ECO:0000313" key="3">
    <source>
        <dbReference type="Proteomes" id="UP000190395"/>
    </source>
</evidence>
<dbReference type="InterPro" id="IPR008928">
    <property type="entry name" value="6-hairpin_glycosidase_sf"/>
</dbReference>
<keyword evidence="1 2" id="KW-0378">Hydrolase</keyword>
<evidence type="ECO:0000256" key="1">
    <source>
        <dbReference type="ARBA" id="ARBA00022801"/>
    </source>
</evidence>
<evidence type="ECO:0000313" key="2">
    <source>
        <dbReference type="EMBL" id="SJZ57099.1"/>
    </source>
</evidence>
<dbReference type="OrthoDB" id="6381507at2"/>
<dbReference type="STRING" id="225004.SAMN02745152_00648"/>
<accession>A0A1T4LQR5</accession>
<reference evidence="2 3" key="1">
    <citation type="submission" date="2017-02" db="EMBL/GenBank/DDBJ databases">
        <authorList>
            <person name="Peterson S.W."/>
        </authorList>
    </citation>
    <scope>NUCLEOTIDE SEQUENCE [LARGE SCALE GENOMIC DNA]</scope>
    <source>
        <strain evidence="2 3">ATCC BAA-909</strain>
    </source>
</reference>
<sequence>MDAVVIEQYIGDLMSKSTAEFPIWNIEKARSGKKSGWDYIDGCMIMALLEIYSTSGDKKYLDFCDYYEDYRIRDDGTIDGYDKNTWNCDELNGGKNLFVLYRYTNKEKYKKALDLLYEQVKGQPRTPEGNFWHKQIYPNQVWLDGLYMAQPFYMEYEKLFNNSKNIEDIYNQFFNVYKIMRDPKTGLYYHCYDSSKKMFWADKETGLSKNFWLRSLGWFSMALLDTLNIAPDRGSENWNKLKDIFIDLCESMLKFQDESGMWWQVPNYPGKGKNYLETSGSAIFAYSLLKGYRTKILEDKKFQDAGIKAFEGICDKYLNTDSGRLSLGGICLVAGLGPEKDLRRDGTFDYYMSEPVVQDDAKGVGPFLLAYNEYKQIKNKNRGKI</sequence>
<dbReference type="Gene3D" id="1.50.10.10">
    <property type="match status" value="1"/>
</dbReference>
<organism evidence="2 3">
    <name type="scientific">Treponema berlinense</name>
    <dbReference type="NCBI Taxonomy" id="225004"/>
    <lineage>
        <taxon>Bacteria</taxon>
        <taxon>Pseudomonadati</taxon>
        <taxon>Spirochaetota</taxon>
        <taxon>Spirochaetia</taxon>
        <taxon>Spirochaetales</taxon>
        <taxon>Treponemataceae</taxon>
        <taxon>Treponema</taxon>
    </lineage>
</organism>
<dbReference type="InterPro" id="IPR052043">
    <property type="entry name" value="PolySaccharide_Degr_Enz"/>
</dbReference>
<dbReference type="InterPro" id="IPR012341">
    <property type="entry name" value="6hp_glycosidase-like_sf"/>
</dbReference>
<dbReference type="Pfam" id="PF07470">
    <property type="entry name" value="Glyco_hydro_88"/>
    <property type="match status" value="1"/>
</dbReference>
<dbReference type="EMBL" id="FUXC01000002">
    <property type="protein sequence ID" value="SJZ57099.1"/>
    <property type="molecule type" value="Genomic_DNA"/>
</dbReference>
<dbReference type="RefSeq" id="WP_078930385.1">
    <property type="nucleotide sequence ID" value="NZ_FUXC01000002.1"/>
</dbReference>
<dbReference type="Proteomes" id="UP000190395">
    <property type="component" value="Unassembled WGS sequence"/>
</dbReference>